<dbReference type="EMBL" id="ABEU02000015">
    <property type="protein sequence ID" value="PNR39353.1"/>
    <property type="molecule type" value="Genomic_DNA"/>
</dbReference>
<evidence type="ECO:0000313" key="2">
    <source>
        <dbReference type="EnsemblPlants" id="PAC:32928621.CDS.1"/>
    </source>
</evidence>
<proteinExistence type="predicted"/>
<protein>
    <submittedName>
        <fullName evidence="1 2">Uncharacterized protein</fullName>
    </submittedName>
</protein>
<dbReference type="InParanoid" id="A0A2K1JCV1"/>
<evidence type="ECO:0000313" key="3">
    <source>
        <dbReference type="Proteomes" id="UP000006727"/>
    </source>
</evidence>
<accession>A0A2K1JCV1</accession>
<reference evidence="1 3" key="1">
    <citation type="journal article" date="2008" name="Science">
        <title>The Physcomitrella genome reveals evolutionary insights into the conquest of land by plants.</title>
        <authorList>
            <person name="Rensing S."/>
            <person name="Lang D."/>
            <person name="Zimmer A."/>
            <person name="Terry A."/>
            <person name="Salamov A."/>
            <person name="Shapiro H."/>
            <person name="Nishiyama T."/>
            <person name="Perroud P.-F."/>
            <person name="Lindquist E."/>
            <person name="Kamisugi Y."/>
            <person name="Tanahashi T."/>
            <person name="Sakakibara K."/>
            <person name="Fujita T."/>
            <person name="Oishi K."/>
            <person name="Shin-I T."/>
            <person name="Kuroki Y."/>
            <person name="Toyoda A."/>
            <person name="Suzuki Y."/>
            <person name="Hashimoto A."/>
            <person name="Yamaguchi K."/>
            <person name="Sugano A."/>
            <person name="Kohara Y."/>
            <person name="Fujiyama A."/>
            <person name="Anterola A."/>
            <person name="Aoki S."/>
            <person name="Ashton N."/>
            <person name="Barbazuk W.B."/>
            <person name="Barker E."/>
            <person name="Bennetzen J."/>
            <person name="Bezanilla M."/>
            <person name="Blankenship R."/>
            <person name="Cho S.H."/>
            <person name="Dutcher S."/>
            <person name="Estelle M."/>
            <person name="Fawcett J.A."/>
            <person name="Gundlach H."/>
            <person name="Hanada K."/>
            <person name="Heyl A."/>
            <person name="Hicks K.A."/>
            <person name="Hugh J."/>
            <person name="Lohr M."/>
            <person name="Mayer K."/>
            <person name="Melkozernov A."/>
            <person name="Murata T."/>
            <person name="Nelson D."/>
            <person name="Pils B."/>
            <person name="Prigge M."/>
            <person name="Reiss B."/>
            <person name="Renner T."/>
            <person name="Rombauts S."/>
            <person name="Rushton P."/>
            <person name="Sanderfoot A."/>
            <person name="Schween G."/>
            <person name="Shiu S.-H."/>
            <person name="Stueber K."/>
            <person name="Theodoulou F.L."/>
            <person name="Tu H."/>
            <person name="Van de Peer Y."/>
            <person name="Verrier P.J."/>
            <person name="Waters E."/>
            <person name="Wood A."/>
            <person name="Yang L."/>
            <person name="Cove D."/>
            <person name="Cuming A."/>
            <person name="Hasebe M."/>
            <person name="Lucas S."/>
            <person name="Mishler D.B."/>
            <person name="Reski R."/>
            <person name="Grigoriev I."/>
            <person name="Quatrano R.S."/>
            <person name="Boore J.L."/>
        </authorList>
    </citation>
    <scope>NUCLEOTIDE SEQUENCE [LARGE SCALE GENOMIC DNA]</scope>
    <source>
        <strain evidence="2 3">cv. Gransden 2004</strain>
    </source>
</reference>
<name>A0A2K1JCV1_PHYPA</name>
<organism evidence="1">
    <name type="scientific">Physcomitrium patens</name>
    <name type="common">Spreading-leaved earth moss</name>
    <name type="synonym">Physcomitrella patens</name>
    <dbReference type="NCBI Taxonomy" id="3218"/>
    <lineage>
        <taxon>Eukaryota</taxon>
        <taxon>Viridiplantae</taxon>
        <taxon>Streptophyta</taxon>
        <taxon>Embryophyta</taxon>
        <taxon>Bryophyta</taxon>
        <taxon>Bryophytina</taxon>
        <taxon>Bryopsida</taxon>
        <taxon>Funariidae</taxon>
        <taxon>Funariales</taxon>
        <taxon>Funariaceae</taxon>
        <taxon>Physcomitrium</taxon>
    </lineage>
</organism>
<reference evidence="2" key="3">
    <citation type="submission" date="2020-12" db="UniProtKB">
        <authorList>
            <consortium name="EnsemblPlants"/>
        </authorList>
    </citation>
    <scope>IDENTIFICATION</scope>
</reference>
<keyword evidence="3" id="KW-1185">Reference proteome</keyword>
<dbReference type="PaxDb" id="3218-PP1S99_22V6.1"/>
<sequence length="62" mass="7137">MRRQVSHLPVITPAESFCQLLFIHLLHCNDSHRGYKPSTAEDKKPILMKLLQPRIGAIYRAP</sequence>
<reference evidence="1 3" key="2">
    <citation type="journal article" date="2018" name="Plant J.">
        <title>The Physcomitrella patens chromosome-scale assembly reveals moss genome structure and evolution.</title>
        <authorList>
            <person name="Lang D."/>
            <person name="Ullrich K.K."/>
            <person name="Murat F."/>
            <person name="Fuchs J."/>
            <person name="Jenkins J."/>
            <person name="Haas F.B."/>
            <person name="Piednoel M."/>
            <person name="Gundlach H."/>
            <person name="Van Bel M."/>
            <person name="Meyberg R."/>
            <person name="Vives C."/>
            <person name="Morata J."/>
            <person name="Symeonidi A."/>
            <person name="Hiss M."/>
            <person name="Muchero W."/>
            <person name="Kamisugi Y."/>
            <person name="Saleh O."/>
            <person name="Blanc G."/>
            <person name="Decker E.L."/>
            <person name="van Gessel N."/>
            <person name="Grimwood J."/>
            <person name="Hayes R.D."/>
            <person name="Graham S.W."/>
            <person name="Gunter L.E."/>
            <person name="McDaniel S.F."/>
            <person name="Hoernstein S.N.W."/>
            <person name="Larsson A."/>
            <person name="Li F.W."/>
            <person name="Perroud P.F."/>
            <person name="Phillips J."/>
            <person name="Ranjan P."/>
            <person name="Rokshar D.S."/>
            <person name="Rothfels C.J."/>
            <person name="Schneider L."/>
            <person name="Shu S."/>
            <person name="Stevenson D.W."/>
            <person name="Thummler F."/>
            <person name="Tillich M."/>
            <person name="Villarreal Aguilar J.C."/>
            <person name="Widiez T."/>
            <person name="Wong G.K."/>
            <person name="Wymore A."/>
            <person name="Zhang Y."/>
            <person name="Zimmer A.D."/>
            <person name="Quatrano R.S."/>
            <person name="Mayer K.F.X."/>
            <person name="Goodstein D."/>
            <person name="Casacuberta J.M."/>
            <person name="Vandepoele K."/>
            <person name="Reski R."/>
            <person name="Cuming A.C."/>
            <person name="Tuskan G.A."/>
            <person name="Maumus F."/>
            <person name="Salse J."/>
            <person name="Schmutz J."/>
            <person name="Rensing S.A."/>
        </authorList>
    </citation>
    <scope>NUCLEOTIDE SEQUENCE [LARGE SCALE GENOMIC DNA]</scope>
    <source>
        <strain evidence="2 3">cv. Gransden 2004</strain>
    </source>
</reference>
<dbReference type="Gramene" id="Pp3c15_11630V3.1">
    <property type="protein sequence ID" value="PAC:32928621.CDS.1"/>
    <property type="gene ID" value="Pp3c15_11630"/>
</dbReference>
<evidence type="ECO:0000313" key="1">
    <source>
        <dbReference type="EMBL" id="PNR39353.1"/>
    </source>
</evidence>
<dbReference type="Proteomes" id="UP000006727">
    <property type="component" value="Chromosome 15"/>
</dbReference>
<gene>
    <name evidence="1" type="ORF">PHYPA_019631</name>
</gene>
<dbReference type="AlphaFoldDB" id="A0A2K1JCV1"/>
<dbReference type="EnsemblPlants" id="Pp3c15_11630V3.1">
    <property type="protein sequence ID" value="PAC:32928621.CDS.1"/>
    <property type="gene ID" value="Pp3c15_11630"/>
</dbReference>